<dbReference type="Pfam" id="PF00440">
    <property type="entry name" value="TetR_N"/>
    <property type="match status" value="1"/>
</dbReference>
<dbReference type="InterPro" id="IPR001647">
    <property type="entry name" value="HTH_TetR"/>
</dbReference>
<dbReference type="PANTHER" id="PTHR30055">
    <property type="entry name" value="HTH-TYPE TRANSCRIPTIONAL REGULATOR RUTR"/>
    <property type="match status" value="1"/>
</dbReference>
<dbReference type="PROSITE" id="PS01081">
    <property type="entry name" value="HTH_TETR_1"/>
    <property type="match status" value="1"/>
</dbReference>
<dbReference type="InterPro" id="IPR050109">
    <property type="entry name" value="HTH-type_TetR-like_transc_reg"/>
</dbReference>
<protein>
    <submittedName>
        <fullName evidence="6">TetR/AcrR family transcriptional regulator</fullName>
    </submittedName>
</protein>
<evidence type="ECO:0000313" key="7">
    <source>
        <dbReference type="Proteomes" id="UP001418637"/>
    </source>
</evidence>
<dbReference type="Pfam" id="PF17932">
    <property type="entry name" value="TetR_C_24"/>
    <property type="match status" value="1"/>
</dbReference>
<name>A0ABV0BER3_9HYPH</name>
<evidence type="ECO:0000256" key="1">
    <source>
        <dbReference type="ARBA" id="ARBA00023015"/>
    </source>
</evidence>
<dbReference type="SUPFAM" id="SSF46689">
    <property type="entry name" value="Homeodomain-like"/>
    <property type="match status" value="1"/>
</dbReference>
<evidence type="ECO:0000256" key="3">
    <source>
        <dbReference type="ARBA" id="ARBA00023163"/>
    </source>
</evidence>
<dbReference type="InterPro" id="IPR009057">
    <property type="entry name" value="Homeodomain-like_sf"/>
</dbReference>
<gene>
    <name evidence="6" type="ORF">WJT86_00215</name>
</gene>
<sequence>MSRTAGSSGVKTLETIKKAALRLIYEHGYDAMTLRGLANKVGIQQGSLYNYFKTKQELLFMLVSSHMEALTEQQEKALAGIDDPVEALRTFIRFHIDYHISRKHEVFVNYSELRSFTPENYKIIADMRSQYENRLIDIIIKAQKAELVPQYDAKVAAYGILAMLTGICQWFNPKGRLSKEEVITTYMSMALSALQVRASH</sequence>
<evidence type="ECO:0000256" key="4">
    <source>
        <dbReference type="PROSITE-ProRule" id="PRU00335"/>
    </source>
</evidence>
<dbReference type="InterPro" id="IPR036271">
    <property type="entry name" value="Tet_transcr_reg_TetR-rel_C_sf"/>
</dbReference>
<dbReference type="SUPFAM" id="SSF48498">
    <property type="entry name" value="Tetracyclin repressor-like, C-terminal domain"/>
    <property type="match status" value="1"/>
</dbReference>
<dbReference type="Gene3D" id="1.10.357.10">
    <property type="entry name" value="Tetracycline Repressor, domain 2"/>
    <property type="match status" value="1"/>
</dbReference>
<comment type="caution">
    <text evidence="6">The sequence shown here is derived from an EMBL/GenBank/DDBJ whole genome shotgun (WGS) entry which is preliminary data.</text>
</comment>
<dbReference type="EMBL" id="JBBYXI010000001">
    <property type="protein sequence ID" value="MEN3929479.1"/>
    <property type="molecule type" value="Genomic_DNA"/>
</dbReference>
<reference evidence="6 7" key="1">
    <citation type="submission" date="2024-04" db="EMBL/GenBank/DDBJ databases">
        <title>A novel species isolated from cricket.</title>
        <authorList>
            <person name="Wang H.-C."/>
        </authorList>
    </citation>
    <scope>NUCLEOTIDE SEQUENCE [LARGE SCALE GENOMIC DNA]</scope>
    <source>
        <strain evidence="6 7">WL0021</strain>
    </source>
</reference>
<dbReference type="PROSITE" id="PS50977">
    <property type="entry name" value="HTH_TETR_2"/>
    <property type="match status" value="1"/>
</dbReference>
<evidence type="ECO:0000259" key="5">
    <source>
        <dbReference type="PROSITE" id="PS50977"/>
    </source>
</evidence>
<keyword evidence="1" id="KW-0805">Transcription regulation</keyword>
<feature type="DNA-binding region" description="H-T-H motif" evidence="4">
    <location>
        <begin position="33"/>
        <end position="52"/>
    </location>
</feature>
<dbReference type="Proteomes" id="UP001418637">
    <property type="component" value="Unassembled WGS sequence"/>
</dbReference>
<accession>A0ABV0BER3</accession>
<organism evidence="6 7">
    <name type="scientific">Hohaiivirga grylli</name>
    <dbReference type="NCBI Taxonomy" id="3133970"/>
    <lineage>
        <taxon>Bacteria</taxon>
        <taxon>Pseudomonadati</taxon>
        <taxon>Pseudomonadota</taxon>
        <taxon>Alphaproteobacteria</taxon>
        <taxon>Hyphomicrobiales</taxon>
        <taxon>Methylobacteriaceae</taxon>
        <taxon>Hohaiivirga</taxon>
    </lineage>
</organism>
<proteinExistence type="predicted"/>
<dbReference type="InterPro" id="IPR041490">
    <property type="entry name" value="KstR2_TetR_C"/>
</dbReference>
<keyword evidence="3" id="KW-0804">Transcription</keyword>
<dbReference type="PRINTS" id="PR00455">
    <property type="entry name" value="HTHTETR"/>
</dbReference>
<keyword evidence="2 4" id="KW-0238">DNA-binding</keyword>
<keyword evidence="7" id="KW-1185">Reference proteome</keyword>
<feature type="domain" description="HTH tetR-type" evidence="5">
    <location>
        <begin position="10"/>
        <end position="70"/>
    </location>
</feature>
<dbReference type="Gene3D" id="1.10.10.60">
    <property type="entry name" value="Homeodomain-like"/>
    <property type="match status" value="1"/>
</dbReference>
<evidence type="ECO:0000256" key="2">
    <source>
        <dbReference type="ARBA" id="ARBA00023125"/>
    </source>
</evidence>
<dbReference type="RefSeq" id="WP_346335479.1">
    <property type="nucleotide sequence ID" value="NZ_JBBYXI010000001.1"/>
</dbReference>
<dbReference type="InterPro" id="IPR023772">
    <property type="entry name" value="DNA-bd_HTH_TetR-type_CS"/>
</dbReference>
<evidence type="ECO:0000313" key="6">
    <source>
        <dbReference type="EMBL" id="MEN3929479.1"/>
    </source>
</evidence>
<dbReference type="PANTHER" id="PTHR30055:SF234">
    <property type="entry name" value="HTH-TYPE TRANSCRIPTIONAL REGULATOR BETI"/>
    <property type="match status" value="1"/>
</dbReference>